<name>A0A6A5AEZ0_APHAT</name>
<reference evidence="1 2" key="1">
    <citation type="submission" date="2019-06" db="EMBL/GenBank/DDBJ databases">
        <title>Genomics analysis of Aphanomyces spp. identifies a new class of oomycete effector associated with host adaptation.</title>
        <authorList>
            <person name="Gaulin E."/>
        </authorList>
    </citation>
    <scope>NUCLEOTIDE SEQUENCE [LARGE SCALE GENOMIC DNA]</scope>
    <source>
        <strain evidence="1 2">E</strain>
    </source>
</reference>
<dbReference type="Proteomes" id="UP000469452">
    <property type="component" value="Unassembled WGS sequence"/>
</dbReference>
<dbReference type="AlphaFoldDB" id="A0A6A5AEZ0"/>
<gene>
    <name evidence="1" type="ORF">AaE_000322</name>
</gene>
<accession>A0A6A5AEZ0</accession>
<organism evidence="1 2">
    <name type="scientific">Aphanomyces astaci</name>
    <name type="common">Crayfish plague agent</name>
    <dbReference type="NCBI Taxonomy" id="112090"/>
    <lineage>
        <taxon>Eukaryota</taxon>
        <taxon>Sar</taxon>
        <taxon>Stramenopiles</taxon>
        <taxon>Oomycota</taxon>
        <taxon>Saprolegniomycetes</taxon>
        <taxon>Saprolegniales</taxon>
        <taxon>Verrucalvaceae</taxon>
        <taxon>Aphanomyces</taxon>
    </lineage>
</organism>
<dbReference type="EMBL" id="VJMI01000624">
    <property type="protein sequence ID" value="KAF0775978.1"/>
    <property type="molecule type" value="Genomic_DNA"/>
</dbReference>
<evidence type="ECO:0000313" key="1">
    <source>
        <dbReference type="EMBL" id="KAF0775978.1"/>
    </source>
</evidence>
<evidence type="ECO:0000313" key="2">
    <source>
        <dbReference type="Proteomes" id="UP000469452"/>
    </source>
</evidence>
<protein>
    <submittedName>
        <fullName evidence="1">Uncharacterized protein</fullName>
    </submittedName>
</protein>
<proteinExistence type="predicted"/>
<feature type="non-terminal residue" evidence="1">
    <location>
        <position position="127"/>
    </location>
</feature>
<dbReference type="VEuPathDB" id="FungiDB:H257_15729"/>
<sequence>MAKAFNMSDFHERYAYSGGNAWLFNRDLGDLKMRVQCQSVTADTPVAQPECHTIDFLHSLFISNIDSVENYVTPDNYMTPKNYLNPMWMYVVASSVVLKRLAATAQLATFVMALHFDERSCNGSLHE</sequence>
<comment type="caution">
    <text evidence="1">The sequence shown here is derived from an EMBL/GenBank/DDBJ whole genome shotgun (WGS) entry which is preliminary data.</text>
</comment>